<evidence type="ECO:0000256" key="2">
    <source>
        <dbReference type="ARBA" id="ARBA00022741"/>
    </source>
</evidence>
<feature type="compositionally biased region" description="Pro residues" evidence="5">
    <location>
        <begin position="541"/>
        <end position="554"/>
    </location>
</feature>
<keyword evidence="6" id="KW-0472">Membrane</keyword>
<evidence type="ECO:0000256" key="5">
    <source>
        <dbReference type="SAM" id="MobiDB-lite"/>
    </source>
</evidence>
<dbReference type="GO" id="GO:0016301">
    <property type="term" value="F:kinase activity"/>
    <property type="evidence" value="ECO:0007669"/>
    <property type="project" value="UniProtKB-KW"/>
</dbReference>
<evidence type="ECO:0000259" key="7">
    <source>
        <dbReference type="PROSITE" id="PS50011"/>
    </source>
</evidence>
<feature type="transmembrane region" description="Helical" evidence="6">
    <location>
        <begin position="364"/>
        <end position="385"/>
    </location>
</feature>
<keyword evidence="4" id="KW-0067">ATP-binding</keyword>
<dbReference type="InterPro" id="IPR000719">
    <property type="entry name" value="Prot_kinase_dom"/>
</dbReference>
<evidence type="ECO:0000256" key="1">
    <source>
        <dbReference type="ARBA" id="ARBA00022679"/>
    </source>
</evidence>
<keyword evidence="6" id="KW-0812">Transmembrane</keyword>
<dbReference type="SUPFAM" id="SSF56112">
    <property type="entry name" value="Protein kinase-like (PK-like)"/>
    <property type="match status" value="1"/>
</dbReference>
<dbReference type="SMART" id="SM00220">
    <property type="entry name" value="S_TKc"/>
    <property type="match status" value="1"/>
</dbReference>
<dbReference type="InterPro" id="IPR011009">
    <property type="entry name" value="Kinase-like_dom_sf"/>
</dbReference>
<feature type="region of interest" description="Disordered" evidence="5">
    <location>
        <begin position="504"/>
        <end position="573"/>
    </location>
</feature>
<evidence type="ECO:0000313" key="9">
    <source>
        <dbReference type="Proteomes" id="UP001370348"/>
    </source>
</evidence>
<keyword evidence="1" id="KW-0808">Transferase</keyword>
<feature type="compositionally biased region" description="Low complexity" evidence="5">
    <location>
        <begin position="504"/>
        <end position="520"/>
    </location>
</feature>
<dbReference type="PANTHER" id="PTHR43289:SF6">
    <property type="entry name" value="SERINE_THREONINE-PROTEIN KINASE NEKL-3"/>
    <property type="match status" value="1"/>
</dbReference>
<dbReference type="Pfam" id="PF00069">
    <property type="entry name" value="Pkinase"/>
    <property type="match status" value="1"/>
</dbReference>
<dbReference type="Gene3D" id="1.10.510.10">
    <property type="entry name" value="Transferase(Phosphotransferase) domain 1"/>
    <property type="match status" value="1"/>
</dbReference>
<sequence length="573" mass="60114">MGSVWEARHETLGLRVAIKFIEKEYADSKEARSRFDNEAKAAAKIQSKHLIKIFDHGVTPDGKPYIVMELLEGEPLDKRLERLGRMPLQDVARILHQVSRGLTRAHSEHIIHRDLKPENIFLTQSTDDDEEVAKVLDFGIAKIRSTDQTLSNSTKTGAVLGTPYYMSPEQARGLRDIDHRTDVWSLGVIVFKCVTGVLPFEGESLGDLLVKICTAPLPVPSHVLPGLPQSFDAWFARTLDREPARRFANVAEMADALAYLSGVSVRRNPSSGASGRELDPAFRSSPSFPGDRPQTVPSAPPAAQAFTPPYPQHHTPAHATPPNYGVQTPGPGATAAVPYASARPNVTATGLAASTPRGGKSSSVTLVLGIVVGVVTTIVLMVIAFRMSPSTEDKAKAAARHPSLVGAGASATDKTVEKAQAAADRASEKTTSAADRASEKAAAAAERASEKAATAADRAAERAALAAEKAAERAEGLATKAADSAAIMADKAAAEAAAMAEKASEAGAASATSPAAAKSTTRSRTKPSKENPTGTATTPPASSPGPDAHPPSEPPPRKTHTSSAGKADDNPGY</sequence>
<evidence type="ECO:0000256" key="3">
    <source>
        <dbReference type="ARBA" id="ARBA00022777"/>
    </source>
</evidence>
<dbReference type="Proteomes" id="UP001370348">
    <property type="component" value="Chromosome"/>
</dbReference>
<feature type="region of interest" description="Disordered" evidence="5">
    <location>
        <begin position="422"/>
        <end position="455"/>
    </location>
</feature>
<keyword evidence="3 8" id="KW-0418">Kinase</keyword>
<evidence type="ECO:0000256" key="4">
    <source>
        <dbReference type="ARBA" id="ARBA00022840"/>
    </source>
</evidence>
<dbReference type="Gene3D" id="3.30.200.20">
    <property type="entry name" value="Phosphorylase Kinase, domain 1"/>
    <property type="match status" value="1"/>
</dbReference>
<feature type="compositionally biased region" description="Low complexity" evidence="5">
    <location>
        <begin position="312"/>
        <end position="322"/>
    </location>
</feature>
<protein>
    <submittedName>
        <fullName evidence="8">Protein kinase</fullName>
    </submittedName>
</protein>
<keyword evidence="6" id="KW-1133">Transmembrane helix</keyword>
<dbReference type="CDD" id="cd14014">
    <property type="entry name" value="STKc_PknB_like"/>
    <property type="match status" value="1"/>
</dbReference>
<keyword evidence="9" id="KW-1185">Reference proteome</keyword>
<accession>A0ABZ2M3C2</accession>
<reference evidence="8 9" key="1">
    <citation type="submission" date="2021-12" db="EMBL/GenBank/DDBJ databases">
        <title>Discovery of the Pendulisporaceae a myxobacterial family with distinct sporulation behavior and unique specialized metabolism.</title>
        <authorList>
            <person name="Garcia R."/>
            <person name="Popoff A."/>
            <person name="Bader C.D."/>
            <person name="Loehr J."/>
            <person name="Walesch S."/>
            <person name="Walt C."/>
            <person name="Boldt J."/>
            <person name="Bunk B."/>
            <person name="Haeckl F.J.F.P.J."/>
            <person name="Gunesch A.P."/>
            <person name="Birkelbach J."/>
            <person name="Nuebel U."/>
            <person name="Pietschmann T."/>
            <person name="Bach T."/>
            <person name="Mueller R."/>
        </authorList>
    </citation>
    <scope>NUCLEOTIDE SEQUENCE [LARGE SCALE GENOMIC DNA]</scope>
    <source>
        <strain evidence="8 9">MSr11954</strain>
    </source>
</reference>
<dbReference type="PANTHER" id="PTHR43289">
    <property type="entry name" value="MITOGEN-ACTIVATED PROTEIN KINASE KINASE KINASE 20-RELATED"/>
    <property type="match status" value="1"/>
</dbReference>
<feature type="domain" description="Protein kinase" evidence="7">
    <location>
        <begin position="1"/>
        <end position="260"/>
    </location>
</feature>
<evidence type="ECO:0000256" key="6">
    <source>
        <dbReference type="SAM" id="Phobius"/>
    </source>
</evidence>
<name>A0ABZ2M3C2_9BACT</name>
<proteinExistence type="predicted"/>
<gene>
    <name evidence="8" type="ORF">LZC94_09235</name>
</gene>
<dbReference type="PROSITE" id="PS50011">
    <property type="entry name" value="PROTEIN_KINASE_DOM"/>
    <property type="match status" value="1"/>
</dbReference>
<organism evidence="8 9">
    <name type="scientific">Pendulispora albinea</name>
    <dbReference type="NCBI Taxonomy" id="2741071"/>
    <lineage>
        <taxon>Bacteria</taxon>
        <taxon>Pseudomonadati</taxon>
        <taxon>Myxococcota</taxon>
        <taxon>Myxococcia</taxon>
        <taxon>Myxococcales</taxon>
        <taxon>Sorangiineae</taxon>
        <taxon>Pendulisporaceae</taxon>
        <taxon>Pendulispora</taxon>
    </lineage>
</organism>
<evidence type="ECO:0000313" key="8">
    <source>
        <dbReference type="EMBL" id="WXB17450.1"/>
    </source>
</evidence>
<dbReference type="InterPro" id="IPR008271">
    <property type="entry name" value="Ser/Thr_kinase_AS"/>
</dbReference>
<dbReference type="PROSITE" id="PS00108">
    <property type="entry name" value="PROTEIN_KINASE_ST"/>
    <property type="match status" value="1"/>
</dbReference>
<dbReference type="EMBL" id="CP089984">
    <property type="protein sequence ID" value="WXB17450.1"/>
    <property type="molecule type" value="Genomic_DNA"/>
</dbReference>
<feature type="compositionally biased region" description="Low complexity" evidence="5">
    <location>
        <begin position="432"/>
        <end position="455"/>
    </location>
</feature>
<feature type="region of interest" description="Disordered" evidence="5">
    <location>
        <begin position="266"/>
        <end position="337"/>
    </location>
</feature>
<keyword evidence="2" id="KW-0547">Nucleotide-binding</keyword>